<dbReference type="Proteomes" id="UP001174934">
    <property type="component" value="Unassembled WGS sequence"/>
</dbReference>
<evidence type="ECO:0000313" key="2">
    <source>
        <dbReference type="Proteomes" id="UP001174934"/>
    </source>
</evidence>
<proteinExistence type="predicted"/>
<keyword evidence="2" id="KW-1185">Reference proteome</keyword>
<comment type="caution">
    <text evidence="1">The sequence shown here is derived from an EMBL/GenBank/DDBJ whole genome shotgun (WGS) entry which is preliminary data.</text>
</comment>
<protein>
    <submittedName>
        <fullName evidence="1">Uncharacterized protein</fullName>
    </submittedName>
</protein>
<name>A0AA39TLI3_9PEZI</name>
<evidence type="ECO:0000313" key="1">
    <source>
        <dbReference type="EMBL" id="KAK0609516.1"/>
    </source>
</evidence>
<accession>A0AA39TLI3</accession>
<dbReference type="AlphaFoldDB" id="A0AA39TLI3"/>
<reference evidence="1" key="1">
    <citation type="submission" date="2023-06" db="EMBL/GenBank/DDBJ databases">
        <title>Genome-scale phylogeny and comparative genomics of the fungal order Sordariales.</title>
        <authorList>
            <consortium name="Lawrence Berkeley National Laboratory"/>
            <person name="Hensen N."/>
            <person name="Bonometti L."/>
            <person name="Westerberg I."/>
            <person name="Brannstrom I.O."/>
            <person name="Guillou S."/>
            <person name="Cros-Aarteil S."/>
            <person name="Calhoun S."/>
            <person name="Haridas S."/>
            <person name="Kuo A."/>
            <person name="Mondo S."/>
            <person name="Pangilinan J."/>
            <person name="Riley R."/>
            <person name="LaButti K."/>
            <person name="Andreopoulos B."/>
            <person name="Lipzen A."/>
            <person name="Chen C."/>
            <person name="Yanf M."/>
            <person name="Daum C."/>
            <person name="Ng V."/>
            <person name="Clum A."/>
            <person name="Steindorff A."/>
            <person name="Ohm R."/>
            <person name="Martin F."/>
            <person name="Silar P."/>
            <person name="Natvig D."/>
            <person name="Lalanne C."/>
            <person name="Gautier V."/>
            <person name="Ament-velasquez S.L."/>
            <person name="Kruys A."/>
            <person name="Hutchinson M.I."/>
            <person name="Powell A.J."/>
            <person name="Barry K."/>
            <person name="Miller A.N."/>
            <person name="Grigoriev I.V."/>
            <person name="Debuchy R."/>
            <person name="Gladieux P."/>
            <person name="Thoren M.H."/>
            <person name="Johannesson H."/>
        </authorList>
    </citation>
    <scope>NUCLEOTIDE SEQUENCE</scope>
    <source>
        <strain evidence="1">SMH3391-2</strain>
    </source>
</reference>
<sequence>MSILSTNYMKMGSLSSQMASLSLHVAPPAVFFTRRILAPTKEETMKNSIEFLEEHVEHCIKQRFGAGVVCQPLHMQDLRVSIMWGNSWGPDVETDLEHMADGDIEDLIEGLAMYKLYKTATVLLSFTVAEKMQQDNRQTWTSEGPGLLGLEGHRVLCLRSDSASIQWGCAMGLV</sequence>
<dbReference type="EMBL" id="JAULSR010000013">
    <property type="protein sequence ID" value="KAK0609516.1"/>
    <property type="molecule type" value="Genomic_DNA"/>
</dbReference>
<gene>
    <name evidence="1" type="ORF">B0T17DRAFT_512617</name>
</gene>
<organism evidence="1 2">
    <name type="scientific">Bombardia bombarda</name>
    <dbReference type="NCBI Taxonomy" id="252184"/>
    <lineage>
        <taxon>Eukaryota</taxon>
        <taxon>Fungi</taxon>
        <taxon>Dikarya</taxon>
        <taxon>Ascomycota</taxon>
        <taxon>Pezizomycotina</taxon>
        <taxon>Sordariomycetes</taxon>
        <taxon>Sordariomycetidae</taxon>
        <taxon>Sordariales</taxon>
        <taxon>Lasiosphaeriaceae</taxon>
        <taxon>Bombardia</taxon>
    </lineage>
</organism>